<dbReference type="GO" id="GO:0004553">
    <property type="term" value="F:hydrolase activity, hydrolyzing O-glycosyl compounds"/>
    <property type="evidence" value="ECO:0007669"/>
    <property type="project" value="InterPro"/>
</dbReference>
<keyword evidence="2 4" id="KW-0378">Hydrolase</keyword>
<proteinExistence type="inferred from homology"/>
<evidence type="ECO:0000256" key="5">
    <source>
        <dbReference type="SAM" id="SignalP"/>
    </source>
</evidence>
<reference evidence="7" key="1">
    <citation type="submission" date="2021-06" db="EMBL/GenBank/DDBJ databases">
        <title>Comparative genomics, transcriptomics and evolutionary studies reveal genomic signatures of adaptation to plant cell wall in hemibiotrophic fungi.</title>
        <authorList>
            <consortium name="DOE Joint Genome Institute"/>
            <person name="Baroncelli R."/>
            <person name="Diaz J.F."/>
            <person name="Benocci T."/>
            <person name="Peng M."/>
            <person name="Battaglia E."/>
            <person name="Haridas S."/>
            <person name="Andreopoulos W."/>
            <person name="Labutti K."/>
            <person name="Pangilinan J."/>
            <person name="Floch G.L."/>
            <person name="Makela M.R."/>
            <person name="Henrissat B."/>
            <person name="Grigoriev I.V."/>
            <person name="Crouch J.A."/>
            <person name="De Vries R.P."/>
            <person name="Sukno S.A."/>
            <person name="Thon M.R."/>
        </authorList>
    </citation>
    <scope>NUCLEOTIDE SEQUENCE</scope>
    <source>
        <strain evidence="7">CBS 125086</strain>
    </source>
</reference>
<keyword evidence="8" id="KW-1185">Reference proteome</keyword>
<dbReference type="InterPro" id="IPR051795">
    <property type="entry name" value="Glycosyl_Hydrlase_43"/>
</dbReference>
<dbReference type="Pfam" id="PF17851">
    <property type="entry name" value="GH43_C2"/>
    <property type="match status" value="1"/>
</dbReference>
<keyword evidence="3 4" id="KW-0326">Glycosidase</keyword>
<dbReference type="SUPFAM" id="SSF75005">
    <property type="entry name" value="Arabinanase/levansucrase/invertase"/>
    <property type="match status" value="1"/>
</dbReference>
<protein>
    <submittedName>
        <fullName evidence="7">Family 43 glycosyl hydrolase</fullName>
    </submittedName>
</protein>
<dbReference type="Gene3D" id="2.60.120.200">
    <property type="match status" value="1"/>
</dbReference>
<comment type="caution">
    <text evidence="7">The sequence shown here is derived from an EMBL/GenBank/DDBJ whole genome shotgun (WGS) entry which is preliminary data.</text>
</comment>
<evidence type="ECO:0000256" key="3">
    <source>
        <dbReference type="ARBA" id="ARBA00023295"/>
    </source>
</evidence>
<evidence type="ECO:0000313" key="8">
    <source>
        <dbReference type="Proteomes" id="UP001230504"/>
    </source>
</evidence>
<feature type="signal peptide" evidence="5">
    <location>
        <begin position="1"/>
        <end position="20"/>
    </location>
</feature>
<dbReference type="CDD" id="cd09001">
    <property type="entry name" value="GH43_FsAxh1-like"/>
    <property type="match status" value="1"/>
</dbReference>
<feature type="domain" description="Beta-xylosidase C-terminal Concanavalin A-like" evidence="6">
    <location>
        <begin position="318"/>
        <end position="505"/>
    </location>
</feature>
<dbReference type="Gene3D" id="2.115.10.20">
    <property type="entry name" value="Glycosyl hydrolase domain, family 43"/>
    <property type="match status" value="1"/>
</dbReference>
<evidence type="ECO:0000259" key="6">
    <source>
        <dbReference type="Pfam" id="PF17851"/>
    </source>
</evidence>
<dbReference type="Proteomes" id="UP001230504">
    <property type="component" value="Unassembled WGS sequence"/>
</dbReference>
<gene>
    <name evidence="7" type="ORF">LY79DRAFT_507551</name>
</gene>
<accession>A0AAD8Q824</accession>
<dbReference type="EMBL" id="JAHLJV010000007">
    <property type="protein sequence ID" value="KAK1597562.1"/>
    <property type="molecule type" value="Genomic_DNA"/>
</dbReference>
<dbReference type="RefSeq" id="XP_060418334.1">
    <property type="nucleotide sequence ID" value="XM_060553840.1"/>
</dbReference>
<dbReference type="SUPFAM" id="SSF49899">
    <property type="entry name" value="Concanavalin A-like lectins/glucanases"/>
    <property type="match status" value="1"/>
</dbReference>
<sequence>MVVLRNVLAAAVGFASFVLGQNFNNPVLWEDLADNEVIRVDDAYYYTASTMHYSPGAPILRSYDLVNWEYLSHAVPSLDWGSKYSLTGGQQAYIKGIYASTFKYRKSNGMWYWIGCIEYSTTYVFVAPSPTGPWTQKAKIATCYYDAGLLIDDNDTMYVAYGNTQLSVAQLSSDGLSEVRKQVVFSTPSNVGTLEGSRMYKRNGKYYIFVTKPASSQYVLQASSPWGPYTLKALALSVSPPVSGGGNPHQGSLIDTPDGKWYYMAFIDAYPGGRIPVLAPVTWGSDGFPAVTLSNNAWGASYPYPSTQRSVQSPLGTDSFSGSSLGPAWEWNHNPDTSKFSVNNGLTLSTATVTSDLYAARNTLTKRIHGPVGTGTVVIDFTNMADGDRAGLSLLRQDSAYIAVARSGSSYSIVMYNGLKMVSSTWATSSTGTQAASMSVSQRRVWLRATADIKPGSGKKGSFSYSLDGNNFVSFGSQLTLNNDWPFYMGYRYGIFNFATKSLGGSVKVVSFTSAAS</sequence>
<dbReference type="InterPro" id="IPR041542">
    <property type="entry name" value="GH43_C2"/>
</dbReference>
<dbReference type="AlphaFoldDB" id="A0AAD8Q824"/>
<keyword evidence="5" id="KW-0732">Signal</keyword>
<organism evidence="7 8">
    <name type="scientific">Colletotrichum navitas</name>
    <dbReference type="NCBI Taxonomy" id="681940"/>
    <lineage>
        <taxon>Eukaryota</taxon>
        <taxon>Fungi</taxon>
        <taxon>Dikarya</taxon>
        <taxon>Ascomycota</taxon>
        <taxon>Pezizomycotina</taxon>
        <taxon>Sordariomycetes</taxon>
        <taxon>Hypocreomycetidae</taxon>
        <taxon>Glomerellales</taxon>
        <taxon>Glomerellaceae</taxon>
        <taxon>Colletotrichum</taxon>
        <taxon>Colletotrichum graminicola species complex</taxon>
    </lineage>
</organism>
<dbReference type="PANTHER" id="PTHR42812:SF15">
    <property type="entry name" value="HYDROLASE, PUTATIVE (AFU_ORTHOLOGUE AFUA_2G00930)-RELATED"/>
    <property type="match status" value="1"/>
</dbReference>
<evidence type="ECO:0000313" key="7">
    <source>
        <dbReference type="EMBL" id="KAK1597562.1"/>
    </source>
</evidence>
<evidence type="ECO:0000256" key="4">
    <source>
        <dbReference type="RuleBase" id="RU361187"/>
    </source>
</evidence>
<dbReference type="PANTHER" id="PTHR42812">
    <property type="entry name" value="BETA-XYLOSIDASE"/>
    <property type="match status" value="1"/>
</dbReference>
<dbReference type="Pfam" id="PF04616">
    <property type="entry name" value="Glyco_hydro_43"/>
    <property type="match status" value="1"/>
</dbReference>
<dbReference type="GeneID" id="85438080"/>
<evidence type="ECO:0000256" key="2">
    <source>
        <dbReference type="ARBA" id="ARBA00022801"/>
    </source>
</evidence>
<comment type="similarity">
    <text evidence="1 4">Belongs to the glycosyl hydrolase 43 family.</text>
</comment>
<evidence type="ECO:0000256" key="1">
    <source>
        <dbReference type="ARBA" id="ARBA00009865"/>
    </source>
</evidence>
<dbReference type="InterPro" id="IPR023296">
    <property type="entry name" value="Glyco_hydro_beta-prop_sf"/>
</dbReference>
<dbReference type="GO" id="GO:0005975">
    <property type="term" value="P:carbohydrate metabolic process"/>
    <property type="evidence" value="ECO:0007669"/>
    <property type="project" value="InterPro"/>
</dbReference>
<dbReference type="InterPro" id="IPR006710">
    <property type="entry name" value="Glyco_hydro_43"/>
</dbReference>
<name>A0AAD8Q824_9PEZI</name>
<dbReference type="InterPro" id="IPR013320">
    <property type="entry name" value="ConA-like_dom_sf"/>
</dbReference>
<feature type="chain" id="PRO_5042118127" evidence="5">
    <location>
        <begin position="21"/>
        <end position="517"/>
    </location>
</feature>